<dbReference type="RefSeq" id="YP_009016197.1">
    <property type="nucleotide sequence ID" value="NC_023722.1"/>
</dbReference>
<gene>
    <name evidence="2" type="ORF">ReqiPine5gene16</name>
</gene>
<dbReference type="GeneID" id="18564127"/>
<feature type="compositionally biased region" description="Basic residues" evidence="1">
    <location>
        <begin position="68"/>
        <end position="78"/>
    </location>
</feature>
<evidence type="ECO:0000256" key="1">
    <source>
        <dbReference type="SAM" id="MobiDB-lite"/>
    </source>
</evidence>
<name>D4P7Z1_9CAUD</name>
<organism evidence="2 3">
    <name type="scientific">Rhodococcus phage ReqiPine5</name>
    <dbReference type="NCBI Taxonomy" id="691963"/>
    <lineage>
        <taxon>Viruses</taxon>
        <taxon>Duplodnaviria</taxon>
        <taxon>Heunggongvirae</taxon>
        <taxon>Uroviricota</taxon>
        <taxon>Caudoviricetes</taxon>
        <taxon>Caudoviricetes incertae sedis</taxon>
        <taxon>Reqipinevirus</taxon>
        <taxon>Reqipinevirus reqipine5</taxon>
    </lineage>
</organism>
<feature type="region of interest" description="Disordered" evidence="1">
    <location>
        <begin position="68"/>
        <end position="99"/>
    </location>
</feature>
<dbReference type="EMBL" id="GU580943">
    <property type="protein sequence ID" value="ADD81121.1"/>
    <property type="molecule type" value="Genomic_DNA"/>
</dbReference>
<feature type="compositionally biased region" description="Basic and acidic residues" evidence="1">
    <location>
        <begin position="79"/>
        <end position="99"/>
    </location>
</feature>
<accession>D4P7Z1</accession>
<reference evidence="2 3" key="1">
    <citation type="journal article" date="2011" name="Appl. Environ. Microbiol.">
        <title>Genomic and functional analyses of Rhodococcus equi phages ReqiPepy6, ReqiPoco6, ReqiPine5, and ReqiDocB7.</title>
        <authorList>
            <person name="Summer E.J."/>
            <person name="Liu M."/>
            <person name="Gill J.J."/>
            <person name="Grant M."/>
            <person name="Chan-Cortes T.N."/>
            <person name="Ferguson L."/>
            <person name="Janes C."/>
            <person name="Lange K."/>
            <person name="Bertoli M."/>
            <person name="Moore C."/>
            <person name="Orchard R.C."/>
            <person name="Cohen N."/>
            <person name="Young R."/>
        </authorList>
    </citation>
    <scope>NUCLEOTIDE SEQUENCE [LARGE SCALE GENOMIC DNA]</scope>
</reference>
<evidence type="ECO:0000313" key="3">
    <source>
        <dbReference type="Proteomes" id="UP000001504"/>
    </source>
</evidence>
<sequence length="99" mass="10354">MPRGVTVVVTNGVAHITPEPHNRGEIARKLTAITNLIEIDTSGSRKAYIVTEEIAREAGLLDELKPAAKKAPAKKAPAKKADTDAADKPGADADTGAKE</sequence>
<protein>
    <submittedName>
        <fullName evidence="2">Gp16</fullName>
    </submittedName>
</protein>
<keyword evidence="3" id="KW-1185">Reference proteome</keyword>
<dbReference type="KEGG" id="vg:18564127"/>
<evidence type="ECO:0000313" key="2">
    <source>
        <dbReference type="EMBL" id="ADD81121.1"/>
    </source>
</evidence>
<dbReference type="Proteomes" id="UP000001504">
    <property type="component" value="Segment"/>
</dbReference>
<proteinExistence type="predicted"/>